<reference evidence="2 3" key="1">
    <citation type="journal article" date="2024" name="Nat. Commun.">
        <title>Phylogenomics reveals the evolutionary origins of lichenization in chlorophyte algae.</title>
        <authorList>
            <person name="Puginier C."/>
            <person name="Libourel C."/>
            <person name="Otte J."/>
            <person name="Skaloud P."/>
            <person name="Haon M."/>
            <person name="Grisel S."/>
            <person name="Petersen M."/>
            <person name="Berrin J.G."/>
            <person name="Delaux P.M."/>
            <person name="Dal Grande F."/>
            <person name="Keller J."/>
        </authorList>
    </citation>
    <scope>NUCLEOTIDE SEQUENCE [LARGE SCALE GENOMIC DNA]</scope>
    <source>
        <strain evidence="2 3">SAG 2523</strain>
    </source>
</reference>
<feature type="region of interest" description="Disordered" evidence="1">
    <location>
        <begin position="227"/>
        <end position="277"/>
    </location>
</feature>
<organism evidence="2 3">
    <name type="scientific">Apatococcus fuscideae</name>
    <dbReference type="NCBI Taxonomy" id="2026836"/>
    <lineage>
        <taxon>Eukaryota</taxon>
        <taxon>Viridiplantae</taxon>
        <taxon>Chlorophyta</taxon>
        <taxon>core chlorophytes</taxon>
        <taxon>Trebouxiophyceae</taxon>
        <taxon>Chlorellales</taxon>
        <taxon>Chlorellaceae</taxon>
        <taxon>Apatococcus</taxon>
    </lineage>
</organism>
<feature type="compositionally biased region" description="Polar residues" evidence="1">
    <location>
        <begin position="383"/>
        <end position="404"/>
    </location>
</feature>
<keyword evidence="3" id="KW-1185">Reference proteome</keyword>
<evidence type="ECO:0000256" key="1">
    <source>
        <dbReference type="SAM" id="MobiDB-lite"/>
    </source>
</evidence>
<feature type="region of interest" description="Disordered" evidence="1">
    <location>
        <begin position="328"/>
        <end position="429"/>
    </location>
</feature>
<evidence type="ECO:0000313" key="2">
    <source>
        <dbReference type="EMBL" id="KAK9863333.1"/>
    </source>
</evidence>
<feature type="compositionally biased region" description="Low complexity" evidence="1">
    <location>
        <begin position="368"/>
        <end position="378"/>
    </location>
</feature>
<comment type="caution">
    <text evidence="2">The sequence shown here is derived from an EMBL/GenBank/DDBJ whole genome shotgun (WGS) entry which is preliminary data.</text>
</comment>
<accession>A0AAW1T2J0</accession>
<gene>
    <name evidence="2" type="ORF">WJX84_004094</name>
</gene>
<feature type="compositionally biased region" description="Low complexity" evidence="1">
    <location>
        <begin position="328"/>
        <end position="340"/>
    </location>
</feature>
<dbReference type="EMBL" id="JALJOV010000486">
    <property type="protein sequence ID" value="KAK9863333.1"/>
    <property type="molecule type" value="Genomic_DNA"/>
</dbReference>
<name>A0AAW1T2J0_9CHLO</name>
<dbReference type="Proteomes" id="UP001485043">
    <property type="component" value="Unassembled WGS sequence"/>
</dbReference>
<dbReference type="AlphaFoldDB" id="A0AAW1T2J0"/>
<protein>
    <submittedName>
        <fullName evidence="2">Uncharacterized protein</fullName>
    </submittedName>
</protein>
<feature type="region of interest" description="Disordered" evidence="1">
    <location>
        <begin position="183"/>
        <end position="205"/>
    </location>
</feature>
<evidence type="ECO:0000313" key="3">
    <source>
        <dbReference type="Proteomes" id="UP001485043"/>
    </source>
</evidence>
<proteinExistence type="predicted"/>
<sequence>MFANIPVTCNWQLQQAEGQTESDQESSAVTYAPAPGARQPCEINVQLWQLEEQGGATSIRIKSSARTYELYAKAHSTASPSYVASFRGKETEEAGIFFVKIPLQESCSRASEAILRLLSIRDKTRLEVHQVALDVPGIRGGVLEAPDDAEHSIPEPITWNEGLSALSPKAQSQAAQIRGMLQSALQPGPPTNGNGVRPGFARGNPPAQLMQAIAKAALESQVMPSLPPVAARSMPSGTLSRHQRRLSDPGGITRQNVYPGPESSRDSNQQSAAVHSLGAKVSGLGKSAEQGSAVASTMAGLRKEFEGRLRELEDACKDNGTLLRQALSRPAAAPAPRSLQELSDQARGKTQETRSPVGSPQDSHHSRSSSMDSQGSMGESEHSWQTATADLASQASMHSVSSHGSARGTPRVQPPPPKPIRGRWSLPNV</sequence>